<proteinExistence type="predicted"/>
<name>A0A4Z0RHG6_WEICO</name>
<protein>
    <recommendedName>
        <fullName evidence="3">HIRAN domain-containing protein</fullName>
    </recommendedName>
</protein>
<dbReference type="GO" id="GO:0016818">
    <property type="term" value="F:hydrolase activity, acting on acid anhydrides, in phosphorus-containing anhydrides"/>
    <property type="evidence" value="ECO:0007669"/>
    <property type="project" value="InterPro"/>
</dbReference>
<feature type="domain" description="HIRAN" evidence="3">
    <location>
        <begin position="35"/>
        <end position="135"/>
    </location>
</feature>
<sequence>MSKFEIKGSDGSLPPELIPGTGGLSFLDDILAEEIYLKHVKVVGYYYLSEEEQEYYRAAGDPETTVKLKRDPDNAYDHYAIQVLDMNDHHIGWVPRTENHIFARLLDAGKKLVARASDDGNALDGDLMISIFLAD</sequence>
<evidence type="ECO:0000313" key="6">
    <source>
        <dbReference type="Proteomes" id="UP000728106"/>
    </source>
</evidence>
<evidence type="ECO:0000313" key="5">
    <source>
        <dbReference type="EMBL" id="MBJ7639765.1"/>
    </source>
</evidence>
<dbReference type="GO" id="GO:0008270">
    <property type="term" value="F:zinc ion binding"/>
    <property type="evidence" value="ECO:0007669"/>
    <property type="project" value="InterPro"/>
</dbReference>
<comment type="caution">
    <text evidence="5">The sequence shown here is derived from an EMBL/GenBank/DDBJ whole genome shotgun (WGS) entry which is preliminary data.</text>
</comment>
<evidence type="ECO:0000256" key="1">
    <source>
        <dbReference type="ARBA" id="ARBA00022723"/>
    </source>
</evidence>
<dbReference type="Proteomes" id="UP000728106">
    <property type="component" value="Unassembled WGS sequence"/>
</dbReference>
<dbReference type="Gene3D" id="3.30.70.2330">
    <property type="match status" value="1"/>
</dbReference>
<dbReference type="GO" id="GO:0003676">
    <property type="term" value="F:nucleic acid binding"/>
    <property type="evidence" value="ECO:0007669"/>
    <property type="project" value="InterPro"/>
</dbReference>
<gene>
    <name evidence="5" type="ORF">HAU20_10300</name>
    <name evidence="4" type="ORF">HAU43_09920</name>
</gene>
<evidence type="ECO:0000313" key="4">
    <source>
        <dbReference type="EMBL" id="MBJ7633393.1"/>
    </source>
</evidence>
<reference evidence="5 6" key="2">
    <citation type="journal article" date="2021" name="Int. J. Food Microbiol.">
        <title>Safety demonstration of a microbial species for use in the food chain: Weissella confusa.</title>
        <authorList>
            <person name="Bourdichon F."/>
            <person name="Patrone V."/>
            <person name="Fontana A."/>
            <person name="Milani G."/>
            <person name="Morelli L."/>
        </authorList>
    </citation>
    <scope>NUCLEOTIDE SEQUENCE [LARGE SCALE GENOMIC DNA]</scope>
    <source>
        <strain evidence="4">CCUG 30943</strain>
        <strain evidence="5 6">CCUG 43002</strain>
    </source>
</reference>
<dbReference type="EMBL" id="JAAOCP010000016">
    <property type="protein sequence ID" value="MBJ7639765.1"/>
    <property type="molecule type" value="Genomic_DNA"/>
</dbReference>
<accession>A0A4Z0RHG6</accession>
<reference evidence="5" key="1">
    <citation type="submission" date="2020-02" db="EMBL/GenBank/DDBJ databases">
        <authorList>
            <person name="Fontana A."/>
            <person name="Patrone V."/>
            <person name="Morelli L."/>
        </authorList>
    </citation>
    <scope>NUCLEOTIDE SEQUENCE</scope>
    <source>
        <strain evidence="4">CCUG 30943</strain>
        <strain evidence="5">CCUG 43002</strain>
    </source>
</reference>
<keyword evidence="6" id="KW-1185">Reference proteome</keyword>
<dbReference type="Proteomes" id="UP000808038">
    <property type="component" value="Unassembled WGS sequence"/>
</dbReference>
<dbReference type="InterPro" id="IPR014905">
    <property type="entry name" value="HIRAN"/>
</dbReference>
<dbReference type="Pfam" id="PF08797">
    <property type="entry name" value="HIRAN"/>
    <property type="match status" value="1"/>
</dbReference>
<keyword evidence="2" id="KW-0378">Hydrolase</keyword>
<dbReference type="AlphaFoldDB" id="A0A4Z0RHG6"/>
<dbReference type="SMART" id="SM00910">
    <property type="entry name" value="HIRAN"/>
    <property type="match status" value="1"/>
</dbReference>
<dbReference type="RefSeq" id="WP_135391189.1">
    <property type="nucleotide sequence ID" value="NZ_ALXH01000145.1"/>
</dbReference>
<evidence type="ECO:0000259" key="3">
    <source>
        <dbReference type="SMART" id="SM00910"/>
    </source>
</evidence>
<dbReference type="EMBL" id="JAAOCX010000016">
    <property type="protein sequence ID" value="MBJ7633393.1"/>
    <property type="molecule type" value="Genomic_DNA"/>
</dbReference>
<keyword evidence="1" id="KW-0479">Metal-binding</keyword>
<organism evidence="5 6">
    <name type="scientific">Weissella confusa</name>
    <name type="common">Lactobacillus confusus</name>
    <dbReference type="NCBI Taxonomy" id="1583"/>
    <lineage>
        <taxon>Bacteria</taxon>
        <taxon>Bacillati</taxon>
        <taxon>Bacillota</taxon>
        <taxon>Bacilli</taxon>
        <taxon>Lactobacillales</taxon>
        <taxon>Lactobacillaceae</taxon>
        <taxon>Weissella</taxon>
    </lineage>
</organism>
<evidence type="ECO:0000256" key="2">
    <source>
        <dbReference type="ARBA" id="ARBA00022801"/>
    </source>
</evidence>